<keyword evidence="2" id="KW-1185">Reference proteome</keyword>
<dbReference type="EMBL" id="JYDT01000015">
    <property type="protein sequence ID" value="KRY91164.1"/>
    <property type="molecule type" value="Genomic_DNA"/>
</dbReference>
<accession>A0A0V1FZ95</accession>
<evidence type="ECO:0000313" key="1">
    <source>
        <dbReference type="EMBL" id="KRY91164.1"/>
    </source>
</evidence>
<gene>
    <name evidence="1" type="ORF">T4D_180</name>
</gene>
<reference evidence="1 2" key="1">
    <citation type="submission" date="2015-01" db="EMBL/GenBank/DDBJ databases">
        <title>Evolution of Trichinella species and genotypes.</title>
        <authorList>
            <person name="Korhonen P.K."/>
            <person name="Edoardo P."/>
            <person name="Giuseppe L.R."/>
            <person name="Gasser R.B."/>
        </authorList>
    </citation>
    <scope>NUCLEOTIDE SEQUENCE [LARGE SCALE GENOMIC DNA]</scope>
    <source>
        <strain evidence="1">ISS470</strain>
    </source>
</reference>
<comment type="caution">
    <text evidence="1">The sequence shown here is derived from an EMBL/GenBank/DDBJ whole genome shotgun (WGS) entry which is preliminary data.</text>
</comment>
<name>A0A0V1FZ95_TRIPS</name>
<proteinExistence type="predicted"/>
<dbReference type="AlphaFoldDB" id="A0A0V1FZ95"/>
<organism evidence="1 2">
    <name type="scientific">Trichinella pseudospiralis</name>
    <name type="common">Parasitic roundworm</name>
    <dbReference type="NCBI Taxonomy" id="6337"/>
    <lineage>
        <taxon>Eukaryota</taxon>
        <taxon>Metazoa</taxon>
        <taxon>Ecdysozoa</taxon>
        <taxon>Nematoda</taxon>
        <taxon>Enoplea</taxon>
        <taxon>Dorylaimia</taxon>
        <taxon>Trichinellida</taxon>
        <taxon>Trichinellidae</taxon>
        <taxon>Trichinella</taxon>
    </lineage>
</organism>
<dbReference type="OrthoDB" id="5937109at2759"/>
<dbReference type="Proteomes" id="UP000054995">
    <property type="component" value="Unassembled WGS sequence"/>
</dbReference>
<protein>
    <submittedName>
        <fullName evidence="1">Uncharacterized protein</fullName>
    </submittedName>
</protein>
<sequence length="125" mass="13822">MLRSSEPNREREAATCGEPMVRKEMFEANSIPAEKLAASKTILKIMLQDLNQMCEESEKAVESGVGVPSDGQFHLRSLRQPKSTRTFVCLASNSLNECASSAWGIWCEETQLMRRSTEVGIATAP</sequence>
<evidence type="ECO:0000313" key="2">
    <source>
        <dbReference type="Proteomes" id="UP000054995"/>
    </source>
</evidence>